<evidence type="ECO:0000313" key="1">
    <source>
        <dbReference type="EMBL" id="GAA0680262.1"/>
    </source>
</evidence>
<name>A0ABP3T732_9GAMM</name>
<proteinExistence type="predicted"/>
<protein>
    <submittedName>
        <fullName evidence="1">Uncharacterized protein</fullName>
    </submittedName>
</protein>
<accession>A0ABP3T732</accession>
<reference evidence="2" key="1">
    <citation type="journal article" date="2019" name="Int. J. Syst. Evol. Microbiol.">
        <title>The Global Catalogue of Microorganisms (GCM) 10K type strain sequencing project: providing services to taxonomists for standard genome sequencing and annotation.</title>
        <authorList>
            <consortium name="The Broad Institute Genomics Platform"/>
            <consortium name="The Broad Institute Genome Sequencing Center for Infectious Disease"/>
            <person name="Wu L."/>
            <person name="Ma J."/>
        </authorList>
    </citation>
    <scope>NUCLEOTIDE SEQUENCE [LARGE SCALE GENOMIC DNA]</scope>
    <source>
        <strain evidence="2">JCM 15134</strain>
    </source>
</reference>
<sequence>MIHEDGVPNSKDVAQKDLVDGQFYYIAYDDIVWVELITNEQDTIINYFSSISKFEMVVTKNGIKVYG</sequence>
<gene>
    <name evidence="1" type="ORF">GCM10009104_00710</name>
</gene>
<dbReference type="Proteomes" id="UP001499915">
    <property type="component" value="Unassembled WGS sequence"/>
</dbReference>
<keyword evidence="2" id="KW-1185">Reference proteome</keyword>
<organism evidence="1 2">
    <name type="scientific">Marinobacterium maritimum</name>
    <dbReference type="NCBI Taxonomy" id="500162"/>
    <lineage>
        <taxon>Bacteria</taxon>
        <taxon>Pseudomonadati</taxon>
        <taxon>Pseudomonadota</taxon>
        <taxon>Gammaproteobacteria</taxon>
        <taxon>Oceanospirillales</taxon>
        <taxon>Oceanospirillaceae</taxon>
        <taxon>Marinobacterium</taxon>
    </lineage>
</organism>
<evidence type="ECO:0000313" key="2">
    <source>
        <dbReference type="Proteomes" id="UP001499915"/>
    </source>
</evidence>
<dbReference type="EMBL" id="BAAAET010000001">
    <property type="protein sequence ID" value="GAA0680262.1"/>
    <property type="molecule type" value="Genomic_DNA"/>
</dbReference>
<comment type="caution">
    <text evidence="1">The sequence shown here is derived from an EMBL/GenBank/DDBJ whole genome shotgun (WGS) entry which is preliminary data.</text>
</comment>